<dbReference type="InterPro" id="IPR056775">
    <property type="entry name" value="YABBY_C"/>
</dbReference>
<dbReference type="PANTHER" id="PTHR31675:SF8">
    <property type="entry name" value="AXIAL REGULATOR YABBY 4"/>
    <property type="match status" value="1"/>
</dbReference>
<dbReference type="Gene3D" id="1.10.30.10">
    <property type="entry name" value="High mobility group box domain"/>
    <property type="match status" value="1"/>
</dbReference>
<gene>
    <name evidence="7" type="ORF">HDU87_007155</name>
</gene>
<keyword evidence="2" id="KW-0479">Metal-binding</keyword>
<dbReference type="InterPro" id="IPR036910">
    <property type="entry name" value="HMG_box_dom_sf"/>
</dbReference>
<dbReference type="GO" id="GO:0009944">
    <property type="term" value="P:polarity specification of adaxial/abaxial axis"/>
    <property type="evidence" value="ECO:0007669"/>
    <property type="project" value="TreeGrafter"/>
</dbReference>
<evidence type="ECO:0000259" key="6">
    <source>
        <dbReference type="Pfam" id="PF04690"/>
    </source>
</evidence>
<dbReference type="CDD" id="cd00084">
    <property type="entry name" value="HMG-box_SF"/>
    <property type="match status" value="1"/>
</dbReference>
<dbReference type="PANTHER" id="PTHR31675">
    <property type="entry name" value="PROTEIN YABBY 6-RELATED"/>
    <property type="match status" value="1"/>
</dbReference>
<accession>A0AAD5XMX6</accession>
<name>A0AAD5XMX6_9FUNG</name>
<sequence>MAKAAKDSVASPKKKSSTGKRGPSPYNLFMKTELAKVKEAEPSIAHKDAFKKAAANWATAPENPKNSAK</sequence>
<dbReference type="AlphaFoldDB" id="A0AAD5XMX6"/>
<feature type="region of interest" description="Disordered" evidence="5">
    <location>
        <begin position="1"/>
        <end position="27"/>
    </location>
</feature>
<comment type="similarity">
    <text evidence="1">Belongs to the YABBY family.</text>
</comment>
<keyword evidence="8" id="KW-1185">Reference proteome</keyword>
<evidence type="ECO:0000256" key="4">
    <source>
        <dbReference type="ARBA" id="ARBA00022833"/>
    </source>
</evidence>
<evidence type="ECO:0000313" key="7">
    <source>
        <dbReference type="EMBL" id="KAJ3174463.1"/>
    </source>
</evidence>
<keyword evidence="3" id="KW-0863">Zinc-finger</keyword>
<proteinExistence type="inferred from homology"/>
<evidence type="ECO:0000313" key="8">
    <source>
        <dbReference type="Proteomes" id="UP001212152"/>
    </source>
</evidence>
<dbReference type="Proteomes" id="UP001212152">
    <property type="component" value="Unassembled WGS sequence"/>
</dbReference>
<dbReference type="SUPFAM" id="SSF47095">
    <property type="entry name" value="HMG-box"/>
    <property type="match status" value="1"/>
</dbReference>
<dbReference type="GO" id="GO:0045165">
    <property type="term" value="P:cell fate commitment"/>
    <property type="evidence" value="ECO:0007669"/>
    <property type="project" value="TreeGrafter"/>
</dbReference>
<organism evidence="7 8">
    <name type="scientific">Geranomyces variabilis</name>
    <dbReference type="NCBI Taxonomy" id="109894"/>
    <lineage>
        <taxon>Eukaryota</taxon>
        <taxon>Fungi</taxon>
        <taxon>Fungi incertae sedis</taxon>
        <taxon>Chytridiomycota</taxon>
        <taxon>Chytridiomycota incertae sedis</taxon>
        <taxon>Chytridiomycetes</taxon>
        <taxon>Spizellomycetales</taxon>
        <taxon>Powellomycetaceae</taxon>
        <taxon>Geranomyces</taxon>
    </lineage>
</organism>
<feature type="domain" description="YABBY protein C-terminal" evidence="6">
    <location>
        <begin position="11"/>
        <end position="64"/>
    </location>
</feature>
<evidence type="ECO:0000256" key="3">
    <source>
        <dbReference type="ARBA" id="ARBA00022771"/>
    </source>
</evidence>
<dbReference type="EMBL" id="JADGJQ010000065">
    <property type="protein sequence ID" value="KAJ3174463.1"/>
    <property type="molecule type" value="Genomic_DNA"/>
</dbReference>
<comment type="caution">
    <text evidence="7">The sequence shown here is derived from an EMBL/GenBank/DDBJ whole genome shotgun (WGS) entry which is preliminary data.</text>
</comment>
<evidence type="ECO:0000256" key="5">
    <source>
        <dbReference type="SAM" id="MobiDB-lite"/>
    </source>
</evidence>
<dbReference type="GO" id="GO:0008270">
    <property type="term" value="F:zinc ion binding"/>
    <property type="evidence" value="ECO:0007669"/>
    <property type="project" value="UniProtKB-KW"/>
</dbReference>
<dbReference type="InterPro" id="IPR006780">
    <property type="entry name" value="YABBY"/>
</dbReference>
<dbReference type="Pfam" id="PF04690">
    <property type="entry name" value="YABBY"/>
    <property type="match status" value="1"/>
</dbReference>
<keyword evidence="4" id="KW-0862">Zinc</keyword>
<evidence type="ECO:0000256" key="1">
    <source>
        <dbReference type="ARBA" id="ARBA00010325"/>
    </source>
</evidence>
<evidence type="ECO:0000256" key="2">
    <source>
        <dbReference type="ARBA" id="ARBA00022723"/>
    </source>
</evidence>
<reference evidence="7" key="1">
    <citation type="submission" date="2020-05" db="EMBL/GenBank/DDBJ databases">
        <title>Phylogenomic resolution of chytrid fungi.</title>
        <authorList>
            <person name="Stajich J.E."/>
            <person name="Amses K."/>
            <person name="Simmons R."/>
            <person name="Seto K."/>
            <person name="Myers J."/>
            <person name="Bonds A."/>
            <person name="Quandt C.A."/>
            <person name="Barry K."/>
            <person name="Liu P."/>
            <person name="Grigoriev I."/>
            <person name="Longcore J.E."/>
            <person name="James T.Y."/>
        </authorList>
    </citation>
    <scope>NUCLEOTIDE SEQUENCE</scope>
    <source>
        <strain evidence="7">JEL0379</strain>
    </source>
</reference>
<dbReference type="GO" id="GO:0005634">
    <property type="term" value="C:nucleus"/>
    <property type="evidence" value="ECO:0007669"/>
    <property type="project" value="TreeGrafter"/>
</dbReference>
<protein>
    <recommendedName>
        <fullName evidence="6">YABBY protein C-terminal domain-containing protein</fullName>
    </recommendedName>
</protein>